<protein>
    <submittedName>
        <fullName evidence="4">SDR family oxidoreductase</fullName>
    </submittedName>
</protein>
<dbReference type="Pfam" id="PF13561">
    <property type="entry name" value="adh_short_C2"/>
    <property type="match status" value="1"/>
</dbReference>
<proteinExistence type="inferred from homology"/>
<comment type="similarity">
    <text evidence="1">Belongs to the short-chain dehydrogenases/reductases (SDR) family.</text>
</comment>
<dbReference type="PRINTS" id="PR00081">
    <property type="entry name" value="GDHRDH"/>
</dbReference>
<dbReference type="GO" id="GO:0016491">
    <property type="term" value="F:oxidoreductase activity"/>
    <property type="evidence" value="ECO:0007669"/>
    <property type="project" value="UniProtKB-KW"/>
</dbReference>
<dbReference type="InterPro" id="IPR002347">
    <property type="entry name" value="SDR_fam"/>
</dbReference>
<dbReference type="EMBL" id="CP072110">
    <property type="protein sequence ID" value="QTH63809.1"/>
    <property type="molecule type" value="Genomic_DNA"/>
</dbReference>
<evidence type="ECO:0000313" key="4">
    <source>
        <dbReference type="EMBL" id="QTH63809.1"/>
    </source>
</evidence>
<sequence length="275" mass="29621">MTEIKTKTLAQLHDLTNRWAVITGGAGHVGFVAAQTLLELGANVILVDRSESGLEKAKQALKTAERVHTLVCDLSQRSDVDKAVLQIIEWTDNHLAVLINNAAFVGTDKLEGWAVPFDQQSIVTFEQCLTVNLTSPFQLCQGCAPSLTKFGQGDSSASIINVSSIYAHIGPRMEMYEGTAMGNPAAYGASKAGLELSTKWLASNLAPHVRANNIVLGGIFRGQPESFLNQYNKHNLMGRMAEEEDLKGAFALLASDASKYMTGQSIVIDGGWLAL</sequence>
<dbReference type="PANTHER" id="PTHR43618">
    <property type="entry name" value="7-ALPHA-HYDROXYSTEROID DEHYDROGENASE"/>
    <property type="match status" value="1"/>
</dbReference>
<dbReference type="InterPro" id="IPR052178">
    <property type="entry name" value="Sec_Metab_Biosynth_SDR"/>
</dbReference>
<dbReference type="InterPro" id="IPR036291">
    <property type="entry name" value="NAD(P)-bd_dom_sf"/>
</dbReference>
<dbReference type="AlphaFoldDB" id="A0A975HK07"/>
<keyword evidence="3" id="KW-0560">Oxidoreductase</keyword>
<organism evidence="4 5">
    <name type="scientific">Psychrosphaera ytuae</name>
    <dbReference type="NCBI Taxonomy" id="2820710"/>
    <lineage>
        <taxon>Bacteria</taxon>
        <taxon>Pseudomonadati</taxon>
        <taxon>Pseudomonadota</taxon>
        <taxon>Gammaproteobacteria</taxon>
        <taxon>Alteromonadales</taxon>
        <taxon>Pseudoalteromonadaceae</taxon>
        <taxon>Psychrosphaera</taxon>
    </lineage>
</organism>
<evidence type="ECO:0000313" key="5">
    <source>
        <dbReference type="Proteomes" id="UP000682739"/>
    </source>
</evidence>
<evidence type="ECO:0000256" key="1">
    <source>
        <dbReference type="ARBA" id="ARBA00006484"/>
    </source>
</evidence>
<dbReference type="RefSeq" id="WP_208831864.1">
    <property type="nucleotide sequence ID" value="NZ_CP072110.1"/>
</dbReference>
<accession>A0A975HK07</accession>
<keyword evidence="2" id="KW-0521">NADP</keyword>
<evidence type="ECO:0000256" key="3">
    <source>
        <dbReference type="ARBA" id="ARBA00023002"/>
    </source>
</evidence>
<dbReference type="Proteomes" id="UP000682739">
    <property type="component" value="Chromosome"/>
</dbReference>
<reference evidence="4" key="1">
    <citation type="submission" date="2021-03" db="EMBL/GenBank/DDBJ databases">
        <title>Description of Psychrosphaera ytuae sp. nov. isolated from deep sea sediment of South China Sea.</title>
        <authorList>
            <person name="Zhang J."/>
            <person name="Xu X.-D."/>
        </authorList>
    </citation>
    <scope>NUCLEOTIDE SEQUENCE</scope>
    <source>
        <strain evidence="4">MTZ26</strain>
    </source>
</reference>
<evidence type="ECO:0000256" key="2">
    <source>
        <dbReference type="ARBA" id="ARBA00022857"/>
    </source>
</evidence>
<dbReference type="KEGG" id="psym:J1N51_14030"/>
<dbReference type="SUPFAM" id="SSF51735">
    <property type="entry name" value="NAD(P)-binding Rossmann-fold domains"/>
    <property type="match status" value="1"/>
</dbReference>
<keyword evidence="5" id="KW-1185">Reference proteome</keyword>
<dbReference type="PANTHER" id="PTHR43618:SF8">
    <property type="entry name" value="7ALPHA-HYDROXYSTEROID DEHYDROGENASE"/>
    <property type="match status" value="1"/>
</dbReference>
<dbReference type="PRINTS" id="PR00080">
    <property type="entry name" value="SDRFAMILY"/>
</dbReference>
<gene>
    <name evidence="4" type="ORF">J1N51_14030</name>
</gene>
<name>A0A975HK07_9GAMM</name>
<dbReference type="Gene3D" id="3.40.50.720">
    <property type="entry name" value="NAD(P)-binding Rossmann-like Domain"/>
    <property type="match status" value="1"/>
</dbReference>